<comment type="caution">
    <text evidence="1">The sequence shown here is derived from an EMBL/GenBank/DDBJ whole genome shotgun (WGS) entry which is preliminary data.</text>
</comment>
<evidence type="ECO:0000313" key="2">
    <source>
        <dbReference type="Proteomes" id="UP000306319"/>
    </source>
</evidence>
<name>A0AC61RAS4_9BACT</name>
<gene>
    <name evidence="1" type="ORF">E5331_16605</name>
</gene>
<protein>
    <submittedName>
        <fullName evidence="1">Uncharacterized protein</fullName>
    </submittedName>
</protein>
<proteinExistence type="predicted"/>
<dbReference type="EMBL" id="SRYB01000033">
    <property type="protein sequence ID" value="TGY76932.1"/>
    <property type="molecule type" value="Genomic_DNA"/>
</dbReference>
<sequence length="292" mass="31426">MTEHDLNTVRHLTEKFFNATISEAEMSLLDKYAESILSGKENGVMPDRMLLNDLSVVAALHQLNLRTLDNLSAQTPPGLEARLEKHISRLSASSRKRRWRLAATYSGAAAAIAGIILTIGLPSRQPSFPDTNPLPASGQLAAVASTPTAEESHAIDPTTITVAAPGNASVRIQYKSIRKDKKKTTNVTTENLKAETKTPLPEPLSLPPNMKIPDFTEPVAEIRPMLAAAIIDPSEIVMQPLTTLSQTVSNVYESVDIVSSAFAGIADAFEMVNSSLALLSPEEHASIPQQAN</sequence>
<keyword evidence="2" id="KW-1185">Reference proteome</keyword>
<dbReference type="Proteomes" id="UP000306319">
    <property type="component" value="Unassembled WGS sequence"/>
</dbReference>
<accession>A0AC61RAS4</accession>
<organism evidence="1 2">
    <name type="scientific">Lepagella muris</name>
    <dbReference type="NCBI Taxonomy" id="3032870"/>
    <lineage>
        <taxon>Bacteria</taxon>
        <taxon>Pseudomonadati</taxon>
        <taxon>Bacteroidota</taxon>
        <taxon>Bacteroidia</taxon>
        <taxon>Bacteroidales</taxon>
        <taxon>Muribaculaceae</taxon>
        <taxon>Lepagella</taxon>
    </lineage>
</organism>
<reference evidence="1" key="1">
    <citation type="submission" date="2019-04" db="EMBL/GenBank/DDBJ databases">
        <title>Microbes associate with the intestines of laboratory mice.</title>
        <authorList>
            <person name="Navarre W."/>
            <person name="Wong E."/>
            <person name="Huang K."/>
            <person name="Tropini C."/>
            <person name="Ng K."/>
            <person name="Yu B."/>
        </authorList>
    </citation>
    <scope>NUCLEOTIDE SEQUENCE</scope>
    <source>
        <strain evidence="1">NM04_E33</strain>
    </source>
</reference>
<evidence type="ECO:0000313" key="1">
    <source>
        <dbReference type="EMBL" id="TGY76932.1"/>
    </source>
</evidence>